<keyword evidence="5 8" id="KW-1133">Transmembrane helix</keyword>
<dbReference type="EMBL" id="JACHFN010000002">
    <property type="protein sequence ID" value="MBB5233331.1"/>
    <property type="molecule type" value="Genomic_DNA"/>
</dbReference>
<feature type="transmembrane region" description="Helical" evidence="8">
    <location>
        <begin position="132"/>
        <end position="152"/>
    </location>
</feature>
<dbReference type="RefSeq" id="WP_184025639.1">
    <property type="nucleotide sequence ID" value="NZ_JACHFN010000002.1"/>
</dbReference>
<comment type="caution">
    <text evidence="9">The sequence shown here is derived from an EMBL/GenBank/DDBJ whole genome shotgun (WGS) entry which is preliminary data.</text>
</comment>
<dbReference type="InterPro" id="IPR003370">
    <property type="entry name" value="Chromate_transpt"/>
</dbReference>
<organism evidence="9 10">
    <name type="scientific">Deinococcus budaensis</name>
    <dbReference type="NCBI Taxonomy" id="1665626"/>
    <lineage>
        <taxon>Bacteria</taxon>
        <taxon>Thermotogati</taxon>
        <taxon>Deinococcota</taxon>
        <taxon>Deinococci</taxon>
        <taxon>Deinococcales</taxon>
        <taxon>Deinococcaceae</taxon>
        <taxon>Deinococcus</taxon>
    </lineage>
</organism>
<comment type="similarity">
    <text evidence="2">Belongs to the chromate ion transporter (CHR) (TC 2.A.51) family.</text>
</comment>
<evidence type="ECO:0000256" key="2">
    <source>
        <dbReference type="ARBA" id="ARBA00005262"/>
    </source>
</evidence>
<evidence type="ECO:0000256" key="4">
    <source>
        <dbReference type="ARBA" id="ARBA00022692"/>
    </source>
</evidence>
<dbReference type="AlphaFoldDB" id="A0A7W8LP22"/>
<protein>
    <submittedName>
        <fullName evidence="9">Chromate transporter</fullName>
    </submittedName>
</protein>
<keyword evidence="6 8" id="KW-0472">Membrane</keyword>
<dbReference type="Pfam" id="PF02417">
    <property type="entry name" value="Chromate_transp"/>
    <property type="match status" value="1"/>
</dbReference>
<feature type="transmembrane region" description="Helical" evidence="8">
    <location>
        <begin position="28"/>
        <end position="47"/>
    </location>
</feature>
<reference evidence="9 10" key="1">
    <citation type="submission" date="2020-08" db="EMBL/GenBank/DDBJ databases">
        <title>Genomic Encyclopedia of Type Strains, Phase IV (KMG-IV): sequencing the most valuable type-strain genomes for metagenomic binning, comparative biology and taxonomic classification.</title>
        <authorList>
            <person name="Goeker M."/>
        </authorList>
    </citation>
    <scope>NUCLEOTIDE SEQUENCE [LARGE SCALE GENOMIC DNA]</scope>
    <source>
        <strain evidence="9 10">DSM 101791</strain>
    </source>
</reference>
<sequence length="200" mass="19727">MTAPSPAPPAASVPEDDPATSAPPTPLALARMFAGVALAGIGGGLPAHTRRALARRGWLGDEAFAETFTLAQLTPGPNAVNLAAMVGARLSGKAGAAASVLGVLLPGLAAMLAVSVVTLGHPGGLPPTLQSALRGAACAALAVLLGAALPVVRVGWGVRGGPVITVLAFLALGVFRLDLLPVLLVLVGAGLVVHRPRRAP</sequence>
<evidence type="ECO:0000256" key="3">
    <source>
        <dbReference type="ARBA" id="ARBA00022475"/>
    </source>
</evidence>
<accession>A0A7W8LP22</accession>
<evidence type="ECO:0000313" key="9">
    <source>
        <dbReference type="EMBL" id="MBB5233331.1"/>
    </source>
</evidence>
<gene>
    <name evidence="9" type="ORF">HNQ09_000748</name>
</gene>
<keyword evidence="4 8" id="KW-0812">Transmembrane</keyword>
<evidence type="ECO:0000256" key="6">
    <source>
        <dbReference type="ARBA" id="ARBA00023136"/>
    </source>
</evidence>
<dbReference type="InterPro" id="IPR052518">
    <property type="entry name" value="CHR_Transporter"/>
</dbReference>
<dbReference type="GO" id="GO:0015109">
    <property type="term" value="F:chromate transmembrane transporter activity"/>
    <property type="evidence" value="ECO:0007669"/>
    <property type="project" value="InterPro"/>
</dbReference>
<evidence type="ECO:0000256" key="5">
    <source>
        <dbReference type="ARBA" id="ARBA00022989"/>
    </source>
</evidence>
<dbReference type="GO" id="GO:0005886">
    <property type="term" value="C:plasma membrane"/>
    <property type="evidence" value="ECO:0007669"/>
    <property type="project" value="UniProtKB-SubCell"/>
</dbReference>
<comment type="subcellular location">
    <subcellularLocation>
        <location evidence="1">Cell membrane</location>
        <topology evidence="1">Multi-pass membrane protein</topology>
    </subcellularLocation>
</comment>
<feature type="transmembrane region" description="Helical" evidence="8">
    <location>
        <begin position="95"/>
        <end position="120"/>
    </location>
</feature>
<evidence type="ECO:0000256" key="8">
    <source>
        <dbReference type="SAM" id="Phobius"/>
    </source>
</evidence>
<keyword evidence="10" id="KW-1185">Reference proteome</keyword>
<feature type="transmembrane region" description="Helical" evidence="8">
    <location>
        <begin position="164"/>
        <end position="193"/>
    </location>
</feature>
<dbReference type="PANTHER" id="PTHR43663:SF1">
    <property type="entry name" value="CHROMATE TRANSPORTER"/>
    <property type="match status" value="1"/>
</dbReference>
<dbReference type="PANTHER" id="PTHR43663">
    <property type="entry name" value="CHROMATE TRANSPORT PROTEIN-RELATED"/>
    <property type="match status" value="1"/>
</dbReference>
<proteinExistence type="inferred from homology"/>
<name>A0A7W8LP22_9DEIO</name>
<evidence type="ECO:0000256" key="1">
    <source>
        <dbReference type="ARBA" id="ARBA00004651"/>
    </source>
</evidence>
<feature type="compositionally biased region" description="Pro residues" evidence="7">
    <location>
        <begin position="1"/>
        <end position="11"/>
    </location>
</feature>
<feature type="region of interest" description="Disordered" evidence="7">
    <location>
        <begin position="1"/>
        <end position="24"/>
    </location>
</feature>
<dbReference type="Proteomes" id="UP000525389">
    <property type="component" value="Unassembled WGS sequence"/>
</dbReference>
<evidence type="ECO:0000256" key="7">
    <source>
        <dbReference type="SAM" id="MobiDB-lite"/>
    </source>
</evidence>
<keyword evidence="3" id="KW-1003">Cell membrane</keyword>
<evidence type="ECO:0000313" key="10">
    <source>
        <dbReference type="Proteomes" id="UP000525389"/>
    </source>
</evidence>